<gene>
    <name evidence="1" type="ORF">F2Q70_00034257</name>
</gene>
<name>A0A8S9K295_BRACR</name>
<protein>
    <submittedName>
        <fullName evidence="1">Uncharacterized protein</fullName>
    </submittedName>
</protein>
<accession>A0A8S9K295</accession>
<organism evidence="1">
    <name type="scientific">Brassica cretica</name>
    <name type="common">Mustard</name>
    <dbReference type="NCBI Taxonomy" id="69181"/>
    <lineage>
        <taxon>Eukaryota</taxon>
        <taxon>Viridiplantae</taxon>
        <taxon>Streptophyta</taxon>
        <taxon>Embryophyta</taxon>
        <taxon>Tracheophyta</taxon>
        <taxon>Spermatophyta</taxon>
        <taxon>Magnoliopsida</taxon>
        <taxon>eudicotyledons</taxon>
        <taxon>Gunneridae</taxon>
        <taxon>Pentapetalae</taxon>
        <taxon>rosids</taxon>
        <taxon>malvids</taxon>
        <taxon>Brassicales</taxon>
        <taxon>Brassicaceae</taxon>
        <taxon>Brassiceae</taxon>
        <taxon>Brassica</taxon>
    </lineage>
</organism>
<reference evidence="1" key="1">
    <citation type="submission" date="2019-12" db="EMBL/GenBank/DDBJ databases">
        <title>Genome sequencing and annotation of Brassica cretica.</title>
        <authorList>
            <person name="Studholme D.J."/>
            <person name="Sarris P.F."/>
        </authorList>
    </citation>
    <scope>NUCLEOTIDE SEQUENCE</scope>
    <source>
        <strain evidence="1">PFS-102/07</strain>
        <tissue evidence="1">Leaf</tissue>
    </source>
</reference>
<dbReference type="AlphaFoldDB" id="A0A8S9K295"/>
<proteinExistence type="predicted"/>
<dbReference type="EMBL" id="QGKY02000246">
    <property type="protein sequence ID" value="KAF2587723.1"/>
    <property type="molecule type" value="Genomic_DNA"/>
</dbReference>
<sequence length="290" mass="32020">MSLLDSLISKKDSLSEAEEALKQKLLTEMLSPKECACVDVSVDESSMCTQVMGPLKIVIRSHECACVDVPVDESSMCTQVMGPLSRASGKRSIGDHQAVTQFQTMCSIKEKDLVVKEKDLAVKERVSKMSLLDSLISKKDSLSEAEEALKQKLLTEMLSPKECACVDVAVDESSMCTPVKGPLRIVIRSHECACVDVAVDESSMCHKLLLVFCLNASQVVSSHEFCLIVSQLVCSSKLYVSQAPSRVCVEFCLYVSQAHSCALIHQTLYSQNSILLVFYPSNHRFRLKHF</sequence>
<evidence type="ECO:0000313" key="1">
    <source>
        <dbReference type="EMBL" id="KAF2587723.1"/>
    </source>
</evidence>
<comment type="caution">
    <text evidence="1">The sequence shown here is derived from an EMBL/GenBank/DDBJ whole genome shotgun (WGS) entry which is preliminary data.</text>
</comment>